<dbReference type="SUPFAM" id="SSF52113">
    <property type="entry name" value="BRCT domain"/>
    <property type="match status" value="1"/>
</dbReference>
<reference evidence="8 9" key="1">
    <citation type="journal article" date="2016" name="Nat. Commun.">
        <title>Extremotolerant tardigrade genome and improved radiotolerance of human cultured cells by tardigrade-unique protein.</title>
        <authorList>
            <person name="Hashimoto T."/>
            <person name="Horikawa D.D."/>
            <person name="Saito Y."/>
            <person name="Kuwahara H."/>
            <person name="Kozuka-Hata H."/>
            <person name="Shin-I T."/>
            <person name="Minakuchi Y."/>
            <person name="Ohishi K."/>
            <person name="Motoyama A."/>
            <person name="Aizu T."/>
            <person name="Enomoto A."/>
            <person name="Kondo K."/>
            <person name="Tanaka S."/>
            <person name="Hara Y."/>
            <person name="Koshikawa S."/>
            <person name="Sagara H."/>
            <person name="Miura T."/>
            <person name="Yokobori S."/>
            <person name="Miyagawa K."/>
            <person name="Suzuki Y."/>
            <person name="Kubo T."/>
            <person name="Oyama M."/>
            <person name="Kohara Y."/>
            <person name="Fujiyama A."/>
            <person name="Arakawa K."/>
            <person name="Katayama T."/>
            <person name="Toyoda A."/>
            <person name="Kunieda T."/>
        </authorList>
    </citation>
    <scope>NUCLEOTIDE SEQUENCE [LARGE SCALE GENOMIC DNA]</scope>
    <source>
        <strain evidence="8 9">YOKOZUNA-1</strain>
    </source>
</reference>
<evidence type="ECO:0000313" key="9">
    <source>
        <dbReference type="Proteomes" id="UP000186922"/>
    </source>
</evidence>
<evidence type="ECO:0000256" key="4">
    <source>
        <dbReference type="ARBA" id="ARBA00023204"/>
    </source>
</evidence>
<feature type="region of interest" description="Disordered" evidence="6">
    <location>
        <begin position="293"/>
        <end position="475"/>
    </location>
</feature>
<evidence type="ECO:0000256" key="2">
    <source>
        <dbReference type="ARBA" id="ARBA00022737"/>
    </source>
</evidence>
<keyword evidence="5" id="KW-0539">Nucleus</keyword>
<dbReference type="Gene3D" id="3.40.50.10190">
    <property type="entry name" value="BRCT domain"/>
    <property type="match status" value="1"/>
</dbReference>
<dbReference type="AlphaFoldDB" id="A0A1D1V1X8"/>
<keyword evidence="9" id="KW-1185">Reference proteome</keyword>
<feature type="compositionally biased region" description="Low complexity" evidence="6">
    <location>
        <begin position="293"/>
        <end position="309"/>
    </location>
</feature>
<evidence type="ECO:0000313" key="8">
    <source>
        <dbReference type="EMBL" id="GAU95824.1"/>
    </source>
</evidence>
<organism evidence="8 9">
    <name type="scientific">Ramazzottius varieornatus</name>
    <name type="common">Water bear</name>
    <name type="synonym">Tardigrade</name>
    <dbReference type="NCBI Taxonomy" id="947166"/>
    <lineage>
        <taxon>Eukaryota</taxon>
        <taxon>Metazoa</taxon>
        <taxon>Ecdysozoa</taxon>
        <taxon>Tardigrada</taxon>
        <taxon>Eutardigrada</taxon>
        <taxon>Parachela</taxon>
        <taxon>Hypsibioidea</taxon>
        <taxon>Ramazzottiidae</taxon>
        <taxon>Ramazzottius</taxon>
    </lineage>
</organism>
<dbReference type="PANTHER" id="PTHR13763:SF0">
    <property type="entry name" value="BREAST CANCER TYPE 1 SUSCEPTIBILITY PROTEIN"/>
    <property type="match status" value="1"/>
</dbReference>
<dbReference type="GO" id="GO:0070531">
    <property type="term" value="C:BRCA1-A complex"/>
    <property type="evidence" value="ECO:0007669"/>
    <property type="project" value="TreeGrafter"/>
</dbReference>
<proteinExistence type="predicted"/>
<dbReference type="InterPro" id="IPR031099">
    <property type="entry name" value="BRCA1-associated"/>
</dbReference>
<dbReference type="EMBL" id="BDGG01000003">
    <property type="protein sequence ID" value="GAU95824.1"/>
    <property type="molecule type" value="Genomic_DNA"/>
</dbReference>
<feature type="region of interest" description="Disordered" evidence="6">
    <location>
        <begin position="184"/>
        <end position="219"/>
    </location>
</feature>
<gene>
    <name evidence="8" type="primary">RvY_07372</name>
    <name evidence="8" type="synonym">RvY_07372.1</name>
    <name evidence="8" type="ORF">RvY_07372-1</name>
</gene>
<feature type="compositionally biased region" description="Polar residues" evidence="6">
    <location>
        <begin position="200"/>
        <end position="211"/>
    </location>
</feature>
<feature type="region of interest" description="Disordered" evidence="6">
    <location>
        <begin position="497"/>
        <end position="580"/>
    </location>
</feature>
<feature type="domain" description="BRCT" evidence="7">
    <location>
        <begin position="585"/>
        <end position="694"/>
    </location>
</feature>
<comment type="caution">
    <text evidence="8">The sequence shown here is derived from an EMBL/GenBank/DDBJ whole genome shotgun (WGS) entry which is preliminary data.</text>
</comment>
<dbReference type="InterPro" id="IPR036420">
    <property type="entry name" value="BRCT_dom_sf"/>
</dbReference>
<evidence type="ECO:0000256" key="1">
    <source>
        <dbReference type="ARBA" id="ARBA00004123"/>
    </source>
</evidence>
<name>A0A1D1V1X8_RAMVA</name>
<evidence type="ECO:0000259" key="7">
    <source>
        <dbReference type="PROSITE" id="PS50172"/>
    </source>
</evidence>
<dbReference type="GO" id="GO:0045944">
    <property type="term" value="P:positive regulation of transcription by RNA polymerase II"/>
    <property type="evidence" value="ECO:0007669"/>
    <property type="project" value="TreeGrafter"/>
</dbReference>
<dbReference type="InterPro" id="IPR001357">
    <property type="entry name" value="BRCT_dom"/>
</dbReference>
<dbReference type="PANTHER" id="PTHR13763">
    <property type="entry name" value="BREAST CANCER TYPE 1 SUSCEPTIBILITY PROTEIN BRCA1"/>
    <property type="match status" value="1"/>
</dbReference>
<dbReference type="GO" id="GO:0000724">
    <property type="term" value="P:double-strand break repair via homologous recombination"/>
    <property type="evidence" value="ECO:0007669"/>
    <property type="project" value="TreeGrafter"/>
</dbReference>
<accession>A0A1D1V1X8</accession>
<keyword evidence="3" id="KW-0227">DNA damage</keyword>
<dbReference type="Proteomes" id="UP000186922">
    <property type="component" value="Unassembled WGS sequence"/>
</dbReference>
<dbReference type="GO" id="GO:0004842">
    <property type="term" value="F:ubiquitin-protein transferase activity"/>
    <property type="evidence" value="ECO:0007669"/>
    <property type="project" value="TreeGrafter"/>
</dbReference>
<evidence type="ECO:0000256" key="6">
    <source>
        <dbReference type="SAM" id="MobiDB-lite"/>
    </source>
</evidence>
<comment type="subcellular location">
    <subcellularLocation>
        <location evidence="1">Nucleus</location>
    </subcellularLocation>
</comment>
<keyword evidence="4" id="KW-0234">DNA repair</keyword>
<feature type="compositionally biased region" description="Basic and acidic residues" evidence="6">
    <location>
        <begin position="539"/>
        <end position="548"/>
    </location>
</feature>
<dbReference type="OrthoDB" id="6270329at2759"/>
<feature type="compositionally biased region" description="Basic and acidic residues" evidence="6">
    <location>
        <begin position="390"/>
        <end position="399"/>
    </location>
</feature>
<feature type="compositionally biased region" description="Low complexity" evidence="6">
    <location>
        <begin position="362"/>
        <end position="372"/>
    </location>
</feature>
<evidence type="ECO:0000256" key="3">
    <source>
        <dbReference type="ARBA" id="ARBA00022763"/>
    </source>
</evidence>
<feature type="compositionally biased region" description="Polar residues" evidence="6">
    <location>
        <begin position="311"/>
        <end position="327"/>
    </location>
</feature>
<dbReference type="GO" id="GO:0031436">
    <property type="term" value="C:BRCA1-BARD1 complex"/>
    <property type="evidence" value="ECO:0007669"/>
    <property type="project" value="TreeGrafter"/>
</dbReference>
<feature type="region of interest" description="Disordered" evidence="6">
    <location>
        <begin position="788"/>
        <end position="812"/>
    </location>
</feature>
<sequence length="845" mass="90477">MNRDLEEMSLDDIFSDAVTFNEEDEQSGAVPSGSRRKFPLDRHRAALHDPNYYMYRPPLKEAKPDTPPIKSEPPPNFLGVRRTIARNAGMLRYALGEHIPALMRKVEIDNFAGCNGGCGTGEGRINLGDELKELAKQHHVSGDKKPDYFRILSYISELLAGSLKMILKADHALQYLAGENFDSRSPTGRLPSGRKVASLSGVSSRSGTPKSIPTPPVPCPSELEIAGDIDQLLTWLSESAKTLDQVEPLSGLQQAVPSVPADLFDAFLTETLTESEGVQPLERLAPVDVSCRASTSSSVSDSPSSHAGSPTGVTISIPDRQNQNEGTTVVHAVEEPSKEGPSGSVAVDQISNKPSKLPDTPPAAKASSKKPAVVLEAPKDVGEAVQPSTKAKEAVEAPKKNSSAKVTQPAPPPPNPEVAPSSSKAVAPTPSKLKVVSTTATALAKSPAQPSPKESVPQPKAKEIPPVPSFSSGGDGDSLIDKLCAVRKAATDANLTVFKPSESPKPVKNKPAVAAGPPRASISMPAVRATSGMNRKREKSPVSDDGKPPAKFIPATPLGSSSHGSVGRRASARQADQQSHLVITSTSRNTESVCIIVSSEVPEEVKREIEKLSFRELGWKVSRCCSSAINHGMTHYVVCTPDRHLRGHRGRAVCPKRSLSLLKAIVMEKWIVTYDWLFMCAKNSVKVPEVSYEIRGTEETVSGMEGGPKRARENEKGNLFADCTFVFDGSVEGVWLELVDLVETAGAKCIPKMTPAAGTRGKPRAPLKHAPEGSEIFQVRCFHVRDVKSEEGGEAQQPSQPNTAAAGDNSGPTPAVRMNVTLQWVLDCMDAFRILPAPLGSKYRW</sequence>
<evidence type="ECO:0000256" key="5">
    <source>
        <dbReference type="ARBA" id="ARBA00023242"/>
    </source>
</evidence>
<dbReference type="STRING" id="947166.A0A1D1V1X8"/>
<dbReference type="PROSITE" id="PS50172">
    <property type="entry name" value="BRCT"/>
    <property type="match status" value="1"/>
</dbReference>
<keyword evidence="2" id="KW-0677">Repeat</keyword>
<protein>
    <recommendedName>
        <fullName evidence="7">BRCT domain-containing protein</fullName>
    </recommendedName>
</protein>